<proteinExistence type="inferred from homology"/>
<evidence type="ECO:0000313" key="7">
    <source>
        <dbReference type="Proteomes" id="UP000054279"/>
    </source>
</evidence>
<feature type="domain" description="Peptidase M28" evidence="4">
    <location>
        <begin position="111"/>
        <end position="360"/>
    </location>
</feature>
<dbReference type="EMBL" id="KN837369">
    <property type="protein sequence ID" value="KIJ26435.1"/>
    <property type="molecule type" value="Genomic_DNA"/>
</dbReference>
<organism evidence="5 7">
    <name type="scientific">Sphaerobolus stellatus (strain SS14)</name>
    <dbReference type="NCBI Taxonomy" id="990650"/>
    <lineage>
        <taxon>Eukaryota</taxon>
        <taxon>Fungi</taxon>
        <taxon>Dikarya</taxon>
        <taxon>Basidiomycota</taxon>
        <taxon>Agaricomycotina</taxon>
        <taxon>Agaricomycetes</taxon>
        <taxon>Phallomycetidae</taxon>
        <taxon>Geastrales</taxon>
        <taxon>Sphaerobolaceae</taxon>
        <taxon>Sphaerobolus</taxon>
    </lineage>
</organism>
<keyword evidence="3" id="KW-0862">Zinc</keyword>
<keyword evidence="3" id="KW-0479">Metal-binding</keyword>
<dbReference type="Proteomes" id="UP000054279">
    <property type="component" value="Unassembled WGS sequence"/>
</dbReference>
<evidence type="ECO:0000259" key="4">
    <source>
        <dbReference type="Pfam" id="PF04389"/>
    </source>
</evidence>
<keyword evidence="2" id="KW-0012">Acyltransferase</keyword>
<dbReference type="PANTHER" id="PTHR12283">
    <property type="entry name" value="GLUTAMINYL-PEPTIDE CYCLOTRANSFERASE"/>
    <property type="match status" value="1"/>
</dbReference>
<evidence type="ECO:0000313" key="6">
    <source>
        <dbReference type="EMBL" id="KIJ35728.1"/>
    </source>
</evidence>
<dbReference type="OrthoDB" id="3907302at2759"/>
<sequence length="383" mass="43405">MFSSLWFILAISITLLAQTRSSKQASSRRSLQELSTEHLTSLASLRDPEVSLDFTKSTSHLSKILIPRAPGTQNNTFVKNYLVDTLKALNWHVEEDAFTDNTPEGSRLFTNVIATKNPKAPRRIVLAAHFDSKFFSSFPQNQFVGATDSAAPCAILLDLAEVLNPLLDARQKRIDEGAEADETVAETTLQLLFLDGEEAFHDWTATDSIYGARHLAEKWDNEYVTHSKRRVNPPPTVLSSIEHFVLLDLLGSANPLIRSYFLTTAWLFDGLISAERRLDQIGLFKDVHAAREHRSFFIPRSQFDRNSEGIEDDHIPFLKRGVSILHIIPMPFPRVWHTLKDDASALDLPTLRKWAQLFRVFTAEYLNLNPDDSLTPRSEHDEL</sequence>
<feature type="chain" id="PRO_5007354209" description="Peptide hydrolase" evidence="3">
    <location>
        <begin position="22"/>
        <end position="383"/>
    </location>
</feature>
<dbReference type="PANTHER" id="PTHR12283:SF6">
    <property type="entry name" value="GLUTAMINYL-PEPTIDE CYCLOTRANSFERASE-RELATED"/>
    <property type="match status" value="1"/>
</dbReference>
<keyword evidence="3" id="KW-0378">Hydrolase</keyword>
<keyword evidence="1" id="KW-0808">Transferase</keyword>
<keyword evidence="7" id="KW-1185">Reference proteome</keyword>
<gene>
    <name evidence="6" type="ORF">M422DRAFT_232796</name>
    <name evidence="5" type="ORF">M422DRAFT_236544</name>
</gene>
<dbReference type="GO" id="GO:0008270">
    <property type="term" value="F:zinc ion binding"/>
    <property type="evidence" value="ECO:0007669"/>
    <property type="project" value="TreeGrafter"/>
</dbReference>
<keyword evidence="3" id="KW-0732">Signal</keyword>
<dbReference type="SUPFAM" id="SSF53187">
    <property type="entry name" value="Zn-dependent exopeptidases"/>
    <property type="match status" value="1"/>
</dbReference>
<name>A0A0C9UMG8_SPHS4</name>
<dbReference type="EC" id="3.4.-.-" evidence="3"/>
<dbReference type="CDD" id="cd03880">
    <property type="entry name" value="M28_QC_like"/>
    <property type="match status" value="1"/>
</dbReference>
<dbReference type="GO" id="GO:0006508">
    <property type="term" value="P:proteolysis"/>
    <property type="evidence" value="ECO:0007669"/>
    <property type="project" value="UniProtKB-KW"/>
</dbReference>
<reference evidence="5 7" key="1">
    <citation type="submission" date="2014-06" db="EMBL/GenBank/DDBJ databases">
        <title>Evolutionary Origins and Diversification of the Mycorrhizal Mutualists.</title>
        <authorList>
            <consortium name="DOE Joint Genome Institute"/>
            <consortium name="Mycorrhizal Genomics Consortium"/>
            <person name="Kohler A."/>
            <person name="Kuo A."/>
            <person name="Nagy L.G."/>
            <person name="Floudas D."/>
            <person name="Copeland A."/>
            <person name="Barry K.W."/>
            <person name="Cichocki N."/>
            <person name="Veneault-Fourrey C."/>
            <person name="LaButti K."/>
            <person name="Lindquist E.A."/>
            <person name="Lipzen A."/>
            <person name="Lundell T."/>
            <person name="Morin E."/>
            <person name="Murat C."/>
            <person name="Riley R."/>
            <person name="Ohm R."/>
            <person name="Sun H."/>
            <person name="Tunlid A."/>
            <person name="Henrissat B."/>
            <person name="Grigoriev I.V."/>
            <person name="Hibbett D.S."/>
            <person name="Martin F."/>
        </authorList>
    </citation>
    <scope>NUCLEOTIDE SEQUENCE [LARGE SCALE GENOMIC DNA]</scope>
    <source>
        <strain evidence="5 7">SS14</strain>
    </source>
</reference>
<accession>A0A0C9UMG8</accession>
<protein>
    <recommendedName>
        <fullName evidence="3">Peptide hydrolase</fullName>
        <ecNumber evidence="3">3.4.-.-</ecNumber>
    </recommendedName>
</protein>
<keyword evidence="3" id="KW-0645">Protease</keyword>
<evidence type="ECO:0000256" key="2">
    <source>
        <dbReference type="ARBA" id="ARBA00023315"/>
    </source>
</evidence>
<dbReference type="FunFam" id="3.40.630.10:FF:000081">
    <property type="entry name" value="Peptide hydrolase"/>
    <property type="match status" value="1"/>
</dbReference>
<evidence type="ECO:0000256" key="3">
    <source>
        <dbReference type="RuleBase" id="RU361240"/>
    </source>
</evidence>
<dbReference type="Gene3D" id="3.40.630.10">
    <property type="entry name" value="Zn peptidases"/>
    <property type="match status" value="1"/>
</dbReference>
<dbReference type="AlphaFoldDB" id="A0A0C9UMG8"/>
<evidence type="ECO:0000256" key="1">
    <source>
        <dbReference type="ARBA" id="ARBA00022679"/>
    </source>
</evidence>
<dbReference type="GO" id="GO:0008233">
    <property type="term" value="F:peptidase activity"/>
    <property type="evidence" value="ECO:0007669"/>
    <property type="project" value="UniProtKB-KW"/>
</dbReference>
<comment type="similarity">
    <text evidence="3">Belongs to the peptidase M28 family.</text>
</comment>
<dbReference type="EMBL" id="KN837185">
    <property type="protein sequence ID" value="KIJ35728.1"/>
    <property type="molecule type" value="Genomic_DNA"/>
</dbReference>
<dbReference type="InterPro" id="IPR040234">
    <property type="entry name" value="QC/QCL"/>
</dbReference>
<dbReference type="InterPro" id="IPR037457">
    <property type="entry name" value="M28_QC"/>
</dbReference>
<feature type="signal peptide" evidence="3">
    <location>
        <begin position="1"/>
        <end position="21"/>
    </location>
</feature>
<dbReference type="InterPro" id="IPR007484">
    <property type="entry name" value="Peptidase_M28"/>
</dbReference>
<dbReference type="HOGENOM" id="CLU_045003_1_2_1"/>
<dbReference type="GO" id="GO:0016603">
    <property type="term" value="F:glutaminyl-peptide cyclotransferase activity"/>
    <property type="evidence" value="ECO:0007669"/>
    <property type="project" value="InterPro"/>
</dbReference>
<evidence type="ECO:0000313" key="5">
    <source>
        <dbReference type="EMBL" id="KIJ26435.1"/>
    </source>
</evidence>
<dbReference type="Pfam" id="PF04389">
    <property type="entry name" value="Peptidase_M28"/>
    <property type="match status" value="1"/>
</dbReference>